<reference evidence="2" key="2">
    <citation type="submission" date="2021-12" db="EMBL/GenBank/DDBJ databases">
        <title>Resequencing data analysis of finger millet.</title>
        <authorList>
            <person name="Hatakeyama M."/>
            <person name="Aluri S."/>
            <person name="Balachadran M.T."/>
            <person name="Sivarajan S.R."/>
            <person name="Poveda L."/>
            <person name="Shimizu-Inatsugi R."/>
            <person name="Schlapbach R."/>
            <person name="Sreeman S.M."/>
            <person name="Shimizu K.K."/>
        </authorList>
    </citation>
    <scope>NUCLEOTIDE SEQUENCE</scope>
</reference>
<dbReference type="AlphaFoldDB" id="A0AAV5CBX9"/>
<sequence length="92" mass="10209">MLAHRHRPPRPLSSPPMPRRLMPSLAAALPRRLPLPSEESTSEDCPELDFHSPPSSTVDWSSSMRLRLQPQPSMKAHPLFVAAKEPKPSALA</sequence>
<dbReference type="Proteomes" id="UP001054889">
    <property type="component" value="Unassembled WGS sequence"/>
</dbReference>
<evidence type="ECO:0000313" key="3">
    <source>
        <dbReference type="Proteomes" id="UP001054889"/>
    </source>
</evidence>
<organism evidence="2 3">
    <name type="scientific">Eleusine coracana subsp. coracana</name>
    <dbReference type="NCBI Taxonomy" id="191504"/>
    <lineage>
        <taxon>Eukaryota</taxon>
        <taxon>Viridiplantae</taxon>
        <taxon>Streptophyta</taxon>
        <taxon>Embryophyta</taxon>
        <taxon>Tracheophyta</taxon>
        <taxon>Spermatophyta</taxon>
        <taxon>Magnoliopsida</taxon>
        <taxon>Liliopsida</taxon>
        <taxon>Poales</taxon>
        <taxon>Poaceae</taxon>
        <taxon>PACMAD clade</taxon>
        <taxon>Chloridoideae</taxon>
        <taxon>Cynodonteae</taxon>
        <taxon>Eleusininae</taxon>
        <taxon>Eleusine</taxon>
    </lineage>
</organism>
<feature type="compositionally biased region" description="Low complexity" evidence="1">
    <location>
        <begin position="52"/>
        <end position="62"/>
    </location>
</feature>
<reference evidence="2" key="1">
    <citation type="journal article" date="2018" name="DNA Res.">
        <title>Multiple hybrid de novo genome assembly of finger millet, an orphan allotetraploid crop.</title>
        <authorList>
            <person name="Hatakeyama M."/>
            <person name="Aluri S."/>
            <person name="Balachadran M.T."/>
            <person name="Sivarajan S.R."/>
            <person name="Patrignani A."/>
            <person name="Gruter S."/>
            <person name="Poveda L."/>
            <person name="Shimizu-Inatsugi R."/>
            <person name="Baeten J."/>
            <person name="Francoijs K.J."/>
            <person name="Nataraja K.N."/>
            <person name="Reddy Y.A.N."/>
            <person name="Phadnis S."/>
            <person name="Ravikumar R.L."/>
            <person name="Schlapbach R."/>
            <person name="Sreeman S.M."/>
            <person name="Shimizu K.K."/>
        </authorList>
    </citation>
    <scope>NUCLEOTIDE SEQUENCE</scope>
</reference>
<protein>
    <submittedName>
        <fullName evidence="2">Uncharacterized protein</fullName>
    </submittedName>
</protein>
<keyword evidence="3" id="KW-1185">Reference proteome</keyword>
<feature type="compositionally biased region" description="Low complexity" evidence="1">
    <location>
        <begin position="19"/>
        <end position="37"/>
    </location>
</feature>
<name>A0AAV5CBX9_ELECO</name>
<feature type="region of interest" description="Disordered" evidence="1">
    <location>
        <begin position="1"/>
        <end position="62"/>
    </location>
</feature>
<evidence type="ECO:0000256" key="1">
    <source>
        <dbReference type="SAM" id="MobiDB-lite"/>
    </source>
</evidence>
<evidence type="ECO:0000313" key="2">
    <source>
        <dbReference type="EMBL" id="GJM95778.1"/>
    </source>
</evidence>
<comment type="caution">
    <text evidence="2">The sequence shown here is derived from an EMBL/GenBank/DDBJ whole genome shotgun (WGS) entry which is preliminary data.</text>
</comment>
<proteinExistence type="predicted"/>
<gene>
    <name evidence="2" type="primary">ga12556</name>
    <name evidence="2" type="ORF">PR202_ga12556</name>
</gene>
<accession>A0AAV5CBX9</accession>
<dbReference type="EMBL" id="BQKI01000006">
    <property type="protein sequence ID" value="GJM95778.1"/>
    <property type="molecule type" value="Genomic_DNA"/>
</dbReference>